<accession>A0A517U2P7</accession>
<dbReference type="OrthoDB" id="257265at2"/>
<dbReference type="RefSeq" id="WP_145434613.1">
    <property type="nucleotide sequence ID" value="NZ_CP036339.1"/>
</dbReference>
<proteinExistence type="predicted"/>
<protein>
    <recommendedName>
        <fullName evidence="4">Ser-Thr-rich glycosyl-phosphatidyl-inositol-anchored membrane family protein</fullName>
    </recommendedName>
</protein>
<feature type="compositionally biased region" description="Polar residues" evidence="1">
    <location>
        <begin position="659"/>
        <end position="669"/>
    </location>
</feature>
<feature type="compositionally biased region" description="Low complexity" evidence="1">
    <location>
        <begin position="251"/>
        <end position="270"/>
    </location>
</feature>
<dbReference type="EMBL" id="CP036339">
    <property type="protein sequence ID" value="QDT74899.1"/>
    <property type="molecule type" value="Genomic_DNA"/>
</dbReference>
<feature type="region of interest" description="Disordered" evidence="1">
    <location>
        <begin position="648"/>
        <end position="669"/>
    </location>
</feature>
<keyword evidence="3" id="KW-1185">Reference proteome</keyword>
<feature type="region of interest" description="Disordered" evidence="1">
    <location>
        <begin position="249"/>
        <end position="443"/>
    </location>
</feature>
<name>A0A517U2P7_9BACT</name>
<feature type="compositionally biased region" description="Low complexity" evidence="1">
    <location>
        <begin position="292"/>
        <end position="352"/>
    </location>
</feature>
<evidence type="ECO:0000313" key="3">
    <source>
        <dbReference type="Proteomes" id="UP000317909"/>
    </source>
</evidence>
<gene>
    <name evidence="2" type="ORF">I41_41030</name>
</gene>
<dbReference type="AlphaFoldDB" id="A0A517U2P7"/>
<reference evidence="2 3" key="1">
    <citation type="submission" date="2019-02" db="EMBL/GenBank/DDBJ databases">
        <title>Deep-cultivation of Planctomycetes and their phenomic and genomic characterization uncovers novel biology.</title>
        <authorList>
            <person name="Wiegand S."/>
            <person name="Jogler M."/>
            <person name="Boedeker C."/>
            <person name="Pinto D."/>
            <person name="Vollmers J."/>
            <person name="Rivas-Marin E."/>
            <person name="Kohn T."/>
            <person name="Peeters S.H."/>
            <person name="Heuer A."/>
            <person name="Rast P."/>
            <person name="Oberbeckmann S."/>
            <person name="Bunk B."/>
            <person name="Jeske O."/>
            <person name="Meyerdierks A."/>
            <person name="Storesund J.E."/>
            <person name="Kallscheuer N."/>
            <person name="Luecker S."/>
            <person name="Lage O.M."/>
            <person name="Pohl T."/>
            <person name="Merkel B.J."/>
            <person name="Hornburger P."/>
            <person name="Mueller R.-W."/>
            <person name="Bruemmer F."/>
            <person name="Labrenz M."/>
            <person name="Spormann A.M."/>
            <person name="Op den Camp H."/>
            <person name="Overmann J."/>
            <person name="Amann R."/>
            <person name="Jetten M.S.M."/>
            <person name="Mascher T."/>
            <person name="Medema M.H."/>
            <person name="Devos D.P."/>
            <person name="Kaster A.-K."/>
            <person name="Ovreas L."/>
            <person name="Rohde M."/>
            <person name="Galperin M.Y."/>
            <person name="Jogler C."/>
        </authorList>
    </citation>
    <scope>NUCLEOTIDE SEQUENCE [LARGE SCALE GENOMIC DNA]</scope>
    <source>
        <strain evidence="2 3">I41</strain>
    </source>
</reference>
<feature type="compositionally biased region" description="Polar residues" evidence="1">
    <location>
        <begin position="411"/>
        <end position="427"/>
    </location>
</feature>
<evidence type="ECO:0008006" key="4">
    <source>
        <dbReference type="Google" id="ProtNLM"/>
    </source>
</evidence>
<dbReference type="KEGG" id="llh:I41_41030"/>
<evidence type="ECO:0000313" key="2">
    <source>
        <dbReference type="EMBL" id="QDT74899.1"/>
    </source>
</evidence>
<evidence type="ECO:0000256" key="1">
    <source>
        <dbReference type="SAM" id="MobiDB-lite"/>
    </source>
</evidence>
<dbReference type="Proteomes" id="UP000317909">
    <property type="component" value="Chromosome"/>
</dbReference>
<sequence length="669" mass="70070">MRRPPGDSLPSPPSPRRRRPDELALALAITLALQLTLLTPAPAQAQLPEPSYWRTRVFFIPYQPTDAAPFASPVDKVQLLVSRGGDQQWAVLQEAEPRVRGFSYHAPVDGEYAFAVRTINRKGEATPATIAQPQIRVVVDTAPPSLQLSAAPDISGRIILRYEARDLQLKPETVRLEAQTDGATWQRIATGPPDLSQPDRVVGQVAWKPPTSAGALKFRATIDDRAGNQFSTLADASLVNPLAPTLAGPTLADPPASQPLASLPSSTPTLNGPTLNAPAGNPFGSTGVDPFAASSPSANPAAAAAQPLAGLGPPAQEWTAAPSAARAANSPAAPQTAAPSTSPFAAAAAATPVAPPLWPDSRTPARLVADNGATPSPALPSRDLFGAPPLVGGGSGYASNSTANGLPPNPFQSASASPVTPLGQQTIPNPPNWSAPASDPPVDAAGTRWVNSLTFDVDYDLQTVGPWGVSKVELFATRDGGASWANFGADPDNRSPMRVAVPAAGLYGFRLVVNGANGAPAATPNAGDKPELVIGVDMTEPTAELQPAELGQGNLADHLIIRWSATDDNLDARPVGLFYANNPEGPWSTVATDIDNNGQYAWRLLQQVPERLFLRLEVRDKAGNVAIRQSPAPVALNLPQPTGKLRSVRPVQAEPQRFRTASGQEIRNQ</sequence>
<feature type="compositionally biased region" description="Low complexity" evidence="1">
    <location>
        <begin position="434"/>
        <end position="443"/>
    </location>
</feature>
<organism evidence="2 3">
    <name type="scientific">Lacipirellula limnantheis</name>
    <dbReference type="NCBI Taxonomy" id="2528024"/>
    <lineage>
        <taxon>Bacteria</taxon>
        <taxon>Pseudomonadati</taxon>
        <taxon>Planctomycetota</taxon>
        <taxon>Planctomycetia</taxon>
        <taxon>Pirellulales</taxon>
        <taxon>Lacipirellulaceae</taxon>
        <taxon>Lacipirellula</taxon>
    </lineage>
</organism>